<keyword evidence="2" id="KW-1185">Reference proteome</keyword>
<protein>
    <recommendedName>
        <fullName evidence="3">NmrA-like family protein</fullName>
    </recommendedName>
</protein>
<dbReference type="InterPro" id="IPR051604">
    <property type="entry name" value="Ergot_Alk_Oxidoreductase"/>
</dbReference>
<dbReference type="Proteomes" id="UP000605361">
    <property type="component" value="Unassembled WGS sequence"/>
</dbReference>
<sequence length="140" mass="14369">MSTGGAVATGVLPSNAGDGRVGHITRDDSAAVVAAVLAEGGCEGELLEVTGPEAVSDADVADALAQVTGRPIRCEQVSDADLAAALSGRGLPEMYVRGWTGLGTYKRAGWFDVTTHAVERLTGREPTSIADYFAAHPETL</sequence>
<dbReference type="Gene3D" id="3.40.50.720">
    <property type="entry name" value="NAD(P)-binding Rossmann-like Domain"/>
    <property type="match status" value="1"/>
</dbReference>
<evidence type="ECO:0008006" key="3">
    <source>
        <dbReference type="Google" id="ProtNLM"/>
    </source>
</evidence>
<reference evidence="1" key="1">
    <citation type="submission" date="2020-11" db="EMBL/GenBank/DDBJ databases">
        <title>Whole-genome analyses of Nonomuraea sp. K274.</title>
        <authorList>
            <person name="Veyisoglu A."/>
        </authorList>
    </citation>
    <scope>NUCLEOTIDE SEQUENCE</scope>
    <source>
        <strain evidence="1">K274</strain>
    </source>
</reference>
<comment type="caution">
    <text evidence="1">The sequence shown here is derived from an EMBL/GenBank/DDBJ whole genome shotgun (WGS) entry which is preliminary data.</text>
</comment>
<dbReference type="EMBL" id="JADOGI010000004">
    <property type="protein sequence ID" value="MBF8184598.1"/>
    <property type="molecule type" value="Genomic_DNA"/>
</dbReference>
<dbReference type="PANTHER" id="PTHR43162">
    <property type="match status" value="1"/>
</dbReference>
<organism evidence="1 2">
    <name type="scientific">Nonomuraea cypriaca</name>
    <dbReference type="NCBI Taxonomy" id="1187855"/>
    <lineage>
        <taxon>Bacteria</taxon>
        <taxon>Bacillati</taxon>
        <taxon>Actinomycetota</taxon>
        <taxon>Actinomycetes</taxon>
        <taxon>Streptosporangiales</taxon>
        <taxon>Streptosporangiaceae</taxon>
        <taxon>Nonomuraea</taxon>
    </lineage>
</organism>
<proteinExistence type="predicted"/>
<dbReference type="RefSeq" id="WP_195893590.1">
    <property type="nucleotide sequence ID" value="NZ_JADOGI010000004.1"/>
</dbReference>
<accession>A0A931EYZ6</accession>
<evidence type="ECO:0000313" key="1">
    <source>
        <dbReference type="EMBL" id="MBF8184598.1"/>
    </source>
</evidence>
<evidence type="ECO:0000313" key="2">
    <source>
        <dbReference type="Proteomes" id="UP000605361"/>
    </source>
</evidence>
<dbReference type="AlphaFoldDB" id="A0A931EYZ6"/>
<dbReference type="SUPFAM" id="SSF51735">
    <property type="entry name" value="NAD(P)-binding Rossmann-fold domains"/>
    <property type="match status" value="1"/>
</dbReference>
<name>A0A931EYZ6_9ACTN</name>
<dbReference type="PANTHER" id="PTHR43162:SF1">
    <property type="entry name" value="PRESTALK A DIFFERENTIATION PROTEIN A"/>
    <property type="match status" value="1"/>
</dbReference>
<gene>
    <name evidence="1" type="ORF">ITP53_02320</name>
</gene>
<dbReference type="Gene3D" id="3.90.25.10">
    <property type="entry name" value="UDP-galactose 4-epimerase, domain 1"/>
    <property type="match status" value="1"/>
</dbReference>
<dbReference type="InterPro" id="IPR036291">
    <property type="entry name" value="NAD(P)-bd_dom_sf"/>
</dbReference>